<name>A0A255IWQ7_9FIRM</name>
<dbReference type="InterPro" id="IPR014036">
    <property type="entry name" value="DeoR-like_C"/>
</dbReference>
<dbReference type="InterPro" id="IPR036388">
    <property type="entry name" value="WH-like_DNA-bd_sf"/>
</dbReference>
<keyword evidence="2" id="KW-0238">DNA-binding</keyword>
<dbReference type="InterPro" id="IPR001034">
    <property type="entry name" value="DeoR_HTH"/>
</dbReference>
<dbReference type="SMART" id="SM00420">
    <property type="entry name" value="HTH_DEOR"/>
    <property type="match status" value="1"/>
</dbReference>
<keyword evidence="1" id="KW-0805">Transcription regulation</keyword>
<dbReference type="SMART" id="SM01134">
    <property type="entry name" value="DeoRC"/>
    <property type="match status" value="1"/>
</dbReference>
<dbReference type="InterPro" id="IPR018356">
    <property type="entry name" value="Tscrpt_reg_HTH_DeoR_CS"/>
</dbReference>
<gene>
    <name evidence="5" type="ORF">C8E03_102215</name>
    <name evidence="6" type="ORF">CG710_007520</name>
</gene>
<dbReference type="GO" id="GO:0003700">
    <property type="term" value="F:DNA-binding transcription factor activity"/>
    <property type="evidence" value="ECO:0007669"/>
    <property type="project" value="InterPro"/>
</dbReference>
<dbReference type="InterPro" id="IPR050313">
    <property type="entry name" value="Carb_Metab_HTH_regulators"/>
</dbReference>
<reference evidence="5 8" key="2">
    <citation type="submission" date="2018-05" db="EMBL/GenBank/DDBJ databases">
        <title>Genomic Encyclopedia of Type Strains, Phase IV (KMG-IV): sequencing the most valuable type-strain genomes for metagenomic binning, comparative biology and taxonomic classification.</title>
        <authorList>
            <person name="Goeker M."/>
        </authorList>
    </citation>
    <scope>NUCLEOTIDE SEQUENCE [LARGE SCALE GENOMIC DNA]</scope>
    <source>
        <strain evidence="5 8">DSM 28816</strain>
    </source>
</reference>
<dbReference type="Proteomes" id="UP000247523">
    <property type="component" value="Unassembled WGS sequence"/>
</dbReference>
<dbReference type="PANTHER" id="PTHR30363">
    <property type="entry name" value="HTH-TYPE TRANSCRIPTIONAL REGULATOR SRLR-RELATED"/>
    <property type="match status" value="1"/>
</dbReference>
<keyword evidence="3" id="KW-0804">Transcription</keyword>
<dbReference type="Gene3D" id="1.10.10.10">
    <property type="entry name" value="Winged helix-like DNA-binding domain superfamily/Winged helix DNA-binding domain"/>
    <property type="match status" value="1"/>
</dbReference>
<dbReference type="GO" id="GO:0003677">
    <property type="term" value="F:DNA binding"/>
    <property type="evidence" value="ECO:0007669"/>
    <property type="project" value="UniProtKB-KW"/>
</dbReference>
<evidence type="ECO:0000259" key="4">
    <source>
        <dbReference type="PROSITE" id="PS51000"/>
    </source>
</evidence>
<dbReference type="EMBL" id="QICS01000002">
    <property type="protein sequence ID" value="PXV93447.1"/>
    <property type="molecule type" value="Genomic_DNA"/>
</dbReference>
<evidence type="ECO:0000313" key="7">
    <source>
        <dbReference type="Proteomes" id="UP000216411"/>
    </source>
</evidence>
<dbReference type="Gene3D" id="3.40.50.1360">
    <property type="match status" value="1"/>
</dbReference>
<dbReference type="AlphaFoldDB" id="A0A255IWQ7"/>
<comment type="caution">
    <text evidence="5">The sequence shown here is derived from an EMBL/GenBank/DDBJ whole genome shotgun (WGS) entry which is preliminary data.</text>
</comment>
<dbReference type="Pfam" id="PF00455">
    <property type="entry name" value="DeoRC"/>
    <property type="match status" value="1"/>
</dbReference>
<evidence type="ECO:0000313" key="8">
    <source>
        <dbReference type="Proteomes" id="UP000247523"/>
    </source>
</evidence>
<dbReference type="PROSITE" id="PS00894">
    <property type="entry name" value="HTH_DEOR_1"/>
    <property type="match status" value="1"/>
</dbReference>
<protein>
    <submittedName>
        <fullName evidence="5">DeoR family transcriptional regulator</fullName>
    </submittedName>
    <submittedName>
        <fullName evidence="6">DeoR/GlpR transcriptional regulator</fullName>
    </submittedName>
</protein>
<dbReference type="SUPFAM" id="SSF46785">
    <property type="entry name" value="Winged helix' DNA-binding domain"/>
    <property type="match status" value="1"/>
</dbReference>
<dbReference type="RefSeq" id="WP_094375672.1">
    <property type="nucleotide sequence ID" value="NZ_NOKA02000009.1"/>
</dbReference>
<dbReference type="SUPFAM" id="SSF100950">
    <property type="entry name" value="NagB/RpiA/CoA transferase-like"/>
    <property type="match status" value="1"/>
</dbReference>
<evidence type="ECO:0000313" key="5">
    <source>
        <dbReference type="EMBL" id="PXV93447.1"/>
    </source>
</evidence>
<organism evidence="5 8">
    <name type="scientific">Lachnotalea glycerini</name>
    <dbReference type="NCBI Taxonomy" id="1763509"/>
    <lineage>
        <taxon>Bacteria</taxon>
        <taxon>Bacillati</taxon>
        <taxon>Bacillota</taxon>
        <taxon>Clostridia</taxon>
        <taxon>Lachnospirales</taxon>
        <taxon>Lachnospiraceae</taxon>
        <taxon>Lachnotalea</taxon>
    </lineage>
</organism>
<reference evidence="6 7" key="1">
    <citation type="journal article" date="2017" name="Genome Announc.">
        <title>Draft Genome Sequence of a Sporulating and Motile Strain of Lachnotalea glycerini Isolated from Water in Quebec City, Canada.</title>
        <authorList>
            <person name="Maheux A.F."/>
            <person name="Boudreau D.K."/>
            <person name="Berube E."/>
            <person name="Boissinot M."/>
            <person name="Raymond F."/>
            <person name="Brodeur S."/>
            <person name="Corbeil J."/>
            <person name="Isabel S."/>
            <person name="Omar R.F."/>
            <person name="Bergeron M.G."/>
        </authorList>
    </citation>
    <scope>NUCLEOTIDE SEQUENCE [LARGE SCALE GENOMIC DNA]</scope>
    <source>
        <strain evidence="6 7">CCRI-19302</strain>
    </source>
</reference>
<feature type="domain" description="HTH deoR-type" evidence="4">
    <location>
        <begin position="2"/>
        <end position="57"/>
    </location>
</feature>
<sequence length="255" mass="28449">MRSQRLDSIKEYIYQQKTVTLDQLCTEFQVSKNTIRRDIDELVSTEKIKKIYGGVTVEGYKPMLSFDERNISNLQLKQSIAQNAASLVNDNEIIFIDSGTTTMHMIEYVKDKKNLTILTNSIEVIMRSIPYPNINVISLSGSLNRKTLSFTGTSSATVLSHYNISKSFVAATGISTIGGASNSSPSETEIKRTALLKSQKNYLLVDHTKFGIISLMTFSNFDNIDSVITDEMPPDDLKETLDKNNCNISLVAPQI</sequence>
<reference evidence="6" key="3">
    <citation type="submission" date="2018-07" db="EMBL/GenBank/DDBJ databases">
        <authorList>
            <person name="Quirk P.G."/>
            <person name="Krulwich T.A."/>
        </authorList>
    </citation>
    <scope>NUCLEOTIDE SEQUENCE</scope>
    <source>
        <strain evidence="6">CCRI-19302</strain>
    </source>
</reference>
<keyword evidence="7" id="KW-1185">Reference proteome</keyword>
<dbReference type="PROSITE" id="PS51000">
    <property type="entry name" value="HTH_DEOR_2"/>
    <property type="match status" value="1"/>
</dbReference>
<evidence type="ECO:0000256" key="2">
    <source>
        <dbReference type="ARBA" id="ARBA00023125"/>
    </source>
</evidence>
<evidence type="ECO:0000256" key="3">
    <source>
        <dbReference type="ARBA" id="ARBA00023163"/>
    </source>
</evidence>
<dbReference type="Pfam" id="PF08220">
    <property type="entry name" value="HTH_DeoR"/>
    <property type="match status" value="1"/>
</dbReference>
<dbReference type="OrthoDB" id="9797223at2"/>
<evidence type="ECO:0000256" key="1">
    <source>
        <dbReference type="ARBA" id="ARBA00023015"/>
    </source>
</evidence>
<dbReference type="InterPro" id="IPR037171">
    <property type="entry name" value="NagB/RpiA_transferase-like"/>
</dbReference>
<dbReference type="EMBL" id="NOKA02000009">
    <property type="protein sequence ID" value="RDY31824.1"/>
    <property type="molecule type" value="Genomic_DNA"/>
</dbReference>
<dbReference type="PANTHER" id="PTHR30363:SF60">
    <property type="entry name" value="HTH-TYPE TRANSCRIPTIONAL REGULATOR IOLR"/>
    <property type="match status" value="1"/>
</dbReference>
<proteinExistence type="predicted"/>
<accession>A0A255IWQ7</accession>
<dbReference type="InterPro" id="IPR036390">
    <property type="entry name" value="WH_DNA-bd_sf"/>
</dbReference>
<evidence type="ECO:0000313" key="6">
    <source>
        <dbReference type="EMBL" id="RDY31824.1"/>
    </source>
</evidence>
<dbReference type="Proteomes" id="UP000216411">
    <property type="component" value="Unassembled WGS sequence"/>
</dbReference>